<protein>
    <recommendedName>
        <fullName evidence="3">Virulence-related protein</fullName>
    </recommendedName>
</protein>
<dbReference type="AlphaFoldDB" id="A0A1M6M2V4"/>
<accession>A0A1M6M2V4</accession>
<name>A0A1M6M2V4_PARC5</name>
<evidence type="ECO:0000313" key="2">
    <source>
        <dbReference type="Proteomes" id="UP000184465"/>
    </source>
</evidence>
<keyword evidence="2" id="KW-1185">Reference proteome</keyword>
<proteinExistence type="predicted"/>
<evidence type="ECO:0000313" key="1">
    <source>
        <dbReference type="EMBL" id="SHJ77683.1"/>
    </source>
</evidence>
<dbReference type="STRING" id="1121301.SAMN02745912_01051"/>
<organism evidence="1 2">
    <name type="scientific">Paramaledivibacter caminithermalis (strain DSM 15212 / CIP 107654 / DViRD3)</name>
    <name type="common">Clostridium caminithermale</name>
    <dbReference type="NCBI Taxonomy" id="1121301"/>
    <lineage>
        <taxon>Bacteria</taxon>
        <taxon>Bacillati</taxon>
        <taxon>Bacillota</taxon>
        <taxon>Clostridia</taxon>
        <taxon>Peptostreptococcales</taxon>
        <taxon>Caminicellaceae</taxon>
        <taxon>Paramaledivibacter</taxon>
    </lineage>
</organism>
<dbReference type="OrthoDB" id="9775356at2"/>
<sequence length="258" mass="29793">MDRKELVKKLSEHFGVKSKYLGAPSFAYQVETEDETYTIDREGKIITASGEQVQFEELLKGAEEVINKEIGIDKANETLVEDAVVTLPMKGHSGRTLRNLVNMIYSKQELIKKALEIEKDLIREDFIIGINKVKIKTLEDFKTALEDIGENSCPGIEFDFYDKTITFKFEQEENLEKQEVFKQFIYILNENAKKLKHASAKVKSTDNEKYTFRTWLLRLGMIGDEYKMARKELLKNLSGNGAFRKVKPKGKYEVEKNN</sequence>
<dbReference type="RefSeq" id="WP_073147662.1">
    <property type="nucleotide sequence ID" value="NZ_FRAG01000008.1"/>
</dbReference>
<dbReference type="EMBL" id="FRAG01000008">
    <property type="protein sequence ID" value="SHJ77683.1"/>
    <property type="molecule type" value="Genomic_DNA"/>
</dbReference>
<reference evidence="1 2" key="1">
    <citation type="submission" date="2016-11" db="EMBL/GenBank/DDBJ databases">
        <authorList>
            <person name="Jaros S."/>
            <person name="Januszkiewicz K."/>
            <person name="Wedrychowicz H."/>
        </authorList>
    </citation>
    <scope>NUCLEOTIDE SEQUENCE [LARGE SCALE GENOMIC DNA]</scope>
    <source>
        <strain evidence="1 2">DSM 15212</strain>
    </source>
</reference>
<dbReference type="Proteomes" id="UP000184465">
    <property type="component" value="Unassembled WGS sequence"/>
</dbReference>
<evidence type="ECO:0008006" key="3">
    <source>
        <dbReference type="Google" id="ProtNLM"/>
    </source>
</evidence>
<gene>
    <name evidence="1" type="ORF">SAMN02745912_01051</name>
</gene>